<comment type="caution">
    <text evidence="2">The sequence shown here is derived from an EMBL/GenBank/DDBJ whole genome shotgun (WGS) entry which is preliminary data.</text>
</comment>
<dbReference type="Proteomes" id="UP000719412">
    <property type="component" value="Unassembled WGS sequence"/>
</dbReference>
<feature type="compositionally biased region" description="Basic and acidic residues" evidence="1">
    <location>
        <begin position="164"/>
        <end position="174"/>
    </location>
</feature>
<feature type="compositionally biased region" description="Basic and acidic residues" evidence="1">
    <location>
        <begin position="212"/>
        <end position="224"/>
    </location>
</feature>
<keyword evidence="3" id="KW-1185">Reference proteome</keyword>
<protein>
    <submittedName>
        <fullName evidence="2">Uncharacterized protein</fullName>
    </submittedName>
</protein>
<evidence type="ECO:0000313" key="2">
    <source>
        <dbReference type="EMBL" id="KAH0820200.1"/>
    </source>
</evidence>
<feature type="compositionally biased region" description="Polar residues" evidence="1">
    <location>
        <begin position="181"/>
        <end position="191"/>
    </location>
</feature>
<dbReference type="AlphaFoldDB" id="A0A8J6HT12"/>
<proteinExistence type="predicted"/>
<gene>
    <name evidence="2" type="ORF">GEV33_002591</name>
</gene>
<sequence>MMNGREISVVLVERRRFCESEGDSCESAQVPGAEHQSTVLGDAPTAGILIKQGVRADLHYNPSTPSSRTTGAQYTSTIGAHSLPRSYRHFCRHTYHLIIFPHYRFKSAGLSAVDRRAGCGGGFLAIFRGRDRRSRLKWGGLSGVSLPGANLSSNVADDRFDLHARMKPRRETTDPGRVANVSRNPRPSRSTPQPPFAAHTNHSTLPYVKTDITNRKSDVKGVEKTERRGRNVMCFVSFIP</sequence>
<dbReference type="EMBL" id="JABDTM020012651">
    <property type="protein sequence ID" value="KAH0820200.1"/>
    <property type="molecule type" value="Genomic_DNA"/>
</dbReference>
<organism evidence="2 3">
    <name type="scientific">Tenebrio molitor</name>
    <name type="common">Yellow mealworm beetle</name>
    <dbReference type="NCBI Taxonomy" id="7067"/>
    <lineage>
        <taxon>Eukaryota</taxon>
        <taxon>Metazoa</taxon>
        <taxon>Ecdysozoa</taxon>
        <taxon>Arthropoda</taxon>
        <taxon>Hexapoda</taxon>
        <taxon>Insecta</taxon>
        <taxon>Pterygota</taxon>
        <taxon>Neoptera</taxon>
        <taxon>Endopterygota</taxon>
        <taxon>Coleoptera</taxon>
        <taxon>Polyphaga</taxon>
        <taxon>Cucujiformia</taxon>
        <taxon>Tenebrionidae</taxon>
        <taxon>Tenebrio</taxon>
    </lineage>
</organism>
<accession>A0A8J6HT12</accession>
<name>A0A8J6HT12_TENMO</name>
<reference evidence="2" key="2">
    <citation type="submission" date="2021-08" db="EMBL/GenBank/DDBJ databases">
        <authorList>
            <person name="Eriksson T."/>
        </authorList>
    </citation>
    <scope>NUCLEOTIDE SEQUENCE</scope>
    <source>
        <strain evidence="2">Stoneville</strain>
        <tissue evidence="2">Whole head</tissue>
    </source>
</reference>
<feature type="region of interest" description="Disordered" evidence="1">
    <location>
        <begin position="164"/>
        <end position="224"/>
    </location>
</feature>
<evidence type="ECO:0000313" key="3">
    <source>
        <dbReference type="Proteomes" id="UP000719412"/>
    </source>
</evidence>
<evidence type="ECO:0000256" key="1">
    <source>
        <dbReference type="SAM" id="MobiDB-lite"/>
    </source>
</evidence>
<reference evidence="2" key="1">
    <citation type="journal article" date="2020" name="J Insects Food Feed">
        <title>The yellow mealworm (Tenebrio molitor) genome: a resource for the emerging insects as food and feed industry.</title>
        <authorList>
            <person name="Eriksson T."/>
            <person name="Andere A."/>
            <person name="Kelstrup H."/>
            <person name="Emery V."/>
            <person name="Picard C."/>
        </authorList>
    </citation>
    <scope>NUCLEOTIDE SEQUENCE</scope>
    <source>
        <strain evidence="2">Stoneville</strain>
        <tissue evidence="2">Whole head</tissue>
    </source>
</reference>